<reference evidence="3 4" key="1">
    <citation type="journal article" date="2012" name="New Phytol.">
        <title>Insight into trade-off between wood decay and parasitism from the genome of a fungal forest pathogen.</title>
        <authorList>
            <person name="Olson A."/>
            <person name="Aerts A."/>
            <person name="Asiegbu F."/>
            <person name="Belbahri L."/>
            <person name="Bouzid O."/>
            <person name="Broberg A."/>
            <person name="Canback B."/>
            <person name="Coutinho P.M."/>
            <person name="Cullen D."/>
            <person name="Dalman K."/>
            <person name="Deflorio G."/>
            <person name="van Diepen L.T."/>
            <person name="Dunand C."/>
            <person name="Duplessis S."/>
            <person name="Durling M."/>
            <person name="Gonthier P."/>
            <person name="Grimwood J."/>
            <person name="Fossdal C.G."/>
            <person name="Hansson D."/>
            <person name="Henrissat B."/>
            <person name="Hietala A."/>
            <person name="Himmelstrand K."/>
            <person name="Hoffmeister D."/>
            <person name="Hogberg N."/>
            <person name="James T.Y."/>
            <person name="Karlsson M."/>
            <person name="Kohler A."/>
            <person name="Kues U."/>
            <person name="Lee Y.H."/>
            <person name="Lin Y.C."/>
            <person name="Lind M."/>
            <person name="Lindquist E."/>
            <person name="Lombard V."/>
            <person name="Lucas S."/>
            <person name="Lunden K."/>
            <person name="Morin E."/>
            <person name="Murat C."/>
            <person name="Park J."/>
            <person name="Raffaello T."/>
            <person name="Rouze P."/>
            <person name="Salamov A."/>
            <person name="Schmutz J."/>
            <person name="Solheim H."/>
            <person name="Stahlberg J."/>
            <person name="Velez H."/>
            <person name="de Vries R.P."/>
            <person name="Wiebenga A."/>
            <person name="Woodward S."/>
            <person name="Yakovlev I."/>
            <person name="Garbelotto M."/>
            <person name="Martin F."/>
            <person name="Grigoriev I.V."/>
            <person name="Stenlid J."/>
        </authorList>
    </citation>
    <scope>NUCLEOTIDE SEQUENCE [LARGE SCALE GENOMIC DNA]</scope>
    <source>
        <strain evidence="3 4">TC 32-1</strain>
    </source>
</reference>
<proteinExistence type="inferred from homology"/>
<dbReference type="Pfam" id="PF17172">
    <property type="entry name" value="GST_N_4"/>
    <property type="match status" value="1"/>
</dbReference>
<dbReference type="SUPFAM" id="SSF47616">
    <property type="entry name" value="GST C-terminal domain-like"/>
    <property type="match status" value="1"/>
</dbReference>
<protein>
    <submittedName>
        <fullName evidence="3">Glutathione S-transferase</fullName>
    </submittedName>
</protein>
<dbReference type="InterPro" id="IPR036282">
    <property type="entry name" value="Glutathione-S-Trfase_C_sf"/>
</dbReference>
<dbReference type="OrthoDB" id="5809458at2759"/>
<accession>W4JM48</accession>
<dbReference type="InParanoid" id="W4JM48"/>
<gene>
    <name evidence="3" type="primary">GST16</name>
    <name evidence="3" type="ORF">HETIRDRAFT_15414</name>
</gene>
<dbReference type="PANTHER" id="PTHR12289:SF41">
    <property type="entry name" value="FAILED AXON CONNECTIONS-RELATED"/>
    <property type="match status" value="1"/>
</dbReference>
<dbReference type="PANTHER" id="PTHR12289">
    <property type="entry name" value="METAXIN RELATED"/>
    <property type="match status" value="1"/>
</dbReference>
<dbReference type="GO" id="GO:0016740">
    <property type="term" value="F:transferase activity"/>
    <property type="evidence" value="ECO:0007669"/>
    <property type="project" value="UniProtKB-KW"/>
</dbReference>
<dbReference type="Gene3D" id="3.40.30.10">
    <property type="entry name" value="Glutaredoxin"/>
    <property type="match status" value="1"/>
</dbReference>
<dbReference type="InterPro" id="IPR012336">
    <property type="entry name" value="Thioredoxin-like_fold"/>
</dbReference>
<dbReference type="eggNOG" id="KOG4244">
    <property type="taxonomic scope" value="Eukaryota"/>
</dbReference>
<dbReference type="SFLD" id="SFLDG01200">
    <property type="entry name" value="SUF1.1"/>
    <property type="match status" value="1"/>
</dbReference>
<feature type="non-terminal residue" evidence="3">
    <location>
        <position position="1"/>
    </location>
</feature>
<dbReference type="SFLD" id="SFLDG01180">
    <property type="entry name" value="SUF1"/>
    <property type="match status" value="1"/>
</dbReference>
<dbReference type="KEGG" id="hir:HETIRDRAFT_15414"/>
<evidence type="ECO:0000313" key="3">
    <source>
        <dbReference type="EMBL" id="ETW74603.1"/>
    </source>
</evidence>
<dbReference type="EMBL" id="KI925467">
    <property type="protein sequence ID" value="ETW74603.1"/>
    <property type="molecule type" value="Genomic_DNA"/>
</dbReference>
<dbReference type="InterPro" id="IPR040079">
    <property type="entry name" value="Glutathione_S-Trfase"/>
</dbReference>
<dbReference type="RefSeq" id="XP_009553030.1">
    <property type="nucleotide sequence ID" value="XM_009554735.1"/>
</dbReference>
<dbReference type="Proteomes" id="UP000030671">
    <property type="component" value="Unassembled WGS sequence"/>
</dbReference>
<dbReference type="AlphaFoldDB" id="W4JM48"/>
<feature type="domain" description="Thioredoxin-like fold" evidence="2">
    <location>
        <begin position="15"/>
        <end position="118"/>
    </location>
</feature>
<dbReference type="Gene3D" id="1.20.1050.10">
    <property type="match status" value="1"/>
</dbReference>
<dbReference type="InterPro" id="IPR050931">
    <property type="entry name" value="Mito_Protein_Transport_Metaxin"/>
</dbReference>
<evidence type="ECO:0000259" key="2">
    <source>
        <dbReference type="Pfam" id="PF17172"/>
    </source>
</evidence>
<feature type="non-terminal residue" evidence="3">
    <location>
        <position position="238"/>
    </location>
</feature>
<evidence type="ECO:0000256" key="1">
    <source>
        <dbReference type="ARBA" id="ARBA00006475"/>
    </source>
</evidence>
<keyword evidence="3" id="KW-0808">Transferase</keyword>
<dbReference type="GeneID" id="20667476"/>
<organism evidence="3 4">
    <name type="scientific">Heterobasidion irregulare (strain TC 32-1)</name>
    <dbReference type="NCBI Taxonomy" id="747525"/>
    <lineage>
        <taxon>Eukaryota</taxon>
        <taxon>Fungi</taxon>
        <taxon>Dikarya</taxon>
        <taxon>Basidiomycota</taxon>
        <taxon>Agaricomycotina</taxon>
        <taxon>Agaricomycetes</taxon>
        <taxon>Russulales</taxon>
        <taxon>Bondarzewiaceae</taxon>
        <taxon>Heterobasidion</taxon>
        <taxon>Heterobasidion annosum species complex</taxon>
    </lineage>
</organism>
<dbReference type="GO" id="GO:0005737">
    <property type="term" value="C:cytoplasm"/>
    <property type="evidence" value="ECO:0007669"/>
    <property type="project" value="TreeGrafter"/>
</dbReference>
<sequence length="238" mass="26713">GFFKDNSNAPSPSGFCQKLETYLRATSFTSYTLVTTSTSAAPKGKLPYIVLTRPDGSDTETIADSHFIIRRLIALGITPDLDATLTPVQRAESRAWQAWTEELMYTAVVQTRWSREHNYAATEAAIPIPGLIKPIIMWLLRRKILGVMRAMGMGKHSEKEVDQLMREWVEGLNDRLEGRTYFHAGVQPSCIDVIIGAFLAQIIAQPGNLEAKAMILEKKALKAYTATLTKMWFPEYEE</sequence>
<dbReference type="HOGENOM" id="CLU_044137_1_2_1"/>
<dbReference type="InterPro" id="IPR026928">
    <property type="entry name" value="FAX/IsoI-like"/>
</dbReference>
<comment type="similarity">
    <text evidence="1">Belongs to the FAX family.</text>
</comment>
<evidence type="ECO:0000313" key="4">
    <source>
        <dbReference type="Proteomes" id="UP000030671"/>
    </source>
</evidence>
<name>W4JM48_HETIT</name>
<dbReference type="SFLD" id="SFLDS00019">
    <property type="entry name" value="Glutathione_Transferase_(cytos"/>
    <property type="match status" value="1"/>
</dbReference>
<keyword evidence="4" id="KW-1185">Reference proteome</keyword>